<evidence type="ECO:0000256" key="6">
    <source>
        <dbReference type="NCBIfam" id="TIGR01227"/>
    </source>
</evidence>
<dbReference type="EC" id="3.5.3.8" evidence="5 6"/>
<dbReference type="InterPro" id="IPR023696">
    <property type="entry name" value="Ureohydrolase_dom_sf"/>
</dbReference>
<dbReference type="PANTHER" id="PTHR11358:SF35">
    <property type="entry name" value="FORMIMIDOYLGLUTAMASE"/>
    <property type="match status" value="1"/>
</dbReference>
<gene>
    <name evidence="5 8" type="primary">hutG</name>
    <name evidence="8" type="ORF">DESUT3_16930</name>
</gene>
<keyword evidence="3 5" id="KW-0369">Histidine metabolism</keyword>
<dbReference type="InterPro" id="IPR006035">
    <property type="entry name" value="Ureohydrolase"/>
</dbReference>
<comment type="cofactor">
    <cofactor evidence="5">
        <name>Mn(2+)</name>
        <dbReference type="ChEBI" id="CHEBI:29035"/>
    </cofactor>
    <text evidence="5">Binds 2 manganese ions per subunit.</text>
</comment>
<evidence type="ECO:0000256" key="2">
    <source>
        <dbReference type="ARBA" id="ARBA00022801"/>
    </source>
</evidence>
<dbReference type="EMBL" id="AP024355">
    <property type="protein sequence ID" value="BCR04624.1"/>
    <property type="molecule type" value="Genomic_DNA"/>
</dbReference>
<proteinExistence type="inferred from homology"/>
<feature type="binding site" evidence="5">
    <location>
        <position position="123"/>
    </location>
    <ligand>
        <name>Mn(2+)</name>
        <dbReference type="ChEBI" id="CHEBI:29035"/>
        <label>1</label>
    </ligand>
</feature>
<organism evidence="8 9">
    <name type="scientific">Desulfuromonas versatilis</name>
    <dbReference type="NCBI Taxonomy" id="2802975"/>
    <lineage>
        <taxon>Bacteria</taxon>
        <taxon>Pseudomonadati</taxon>
        <taxon>Thermodesulfobacteriota</taxon>
        <taxon>Desulfuromonadia</taxon>
        <taxon>Desulfuromonadales</taxon>
        <taxon>Desulfuromonadaceae</taxon>
        <taxon>Desulfuromonas</taxon>
    </lineage>
</organism>
<feature type="binding site" evidence="5">
    <location>
        <position position="243"/>
    </location>
    <ligand>
        <name>Mn(2+)</name>
        <dbReference type="ChEBI" id="CHEBI:29035"/>
        <label>2</label>
    </ligand>
</feature>
<evidence type="ECO:0000313" key="8">
    <source>
        <dbReference type="EMBL" id="BCR04624.1"/>
    </source>
</evidence>
<evidence type="ECO:0000256" key="7">
    <source>
        <dbReference type="PROSITE-ProRule" id="PRU00742"/>
    </source>
</evidence>
<evidence type="ECO:0000256" key="1">
    <source>
        <dbReference type="ARBA" id="ARBA00022723"/>
    </source>
</evidence>
<sequence>MRQRPDMALWQGRRDPEEGERAKRWHQCIAPLREGSPRGIVVAGVCSDEGVRRNQGRPGARGGPEAIRRAMANQAFHLERPLYDGGNLLCPENHLEDLAQEQARWIEGFLHQGHFPIILGGGHEIALGNYLGLSRHLAKNNPAPSIGIVNFDAHFDLRQGQAPTSGTPFRQVAEYCWKEDLPFLYFCLGISETANTAALFDRAEALGVQYLKDEELTPWNLALAEARLREFLTECDALYLSIDLDVLPGAVAPGVSAPAIRGVSLEVLEHLLRFLRSEAGAKLKLADLAECNPEDDPDGRTARVAARLAHLLAREVPAPVPDKGVEYE</sequence>
<evidence type="ECO:0000313" key="9">
    <source>
        <dbReference type="Proteomes" id="UP001319827"/>
    </source>
</evidence>
<dbReference type="NCBIfam" id="TIGR01227">
    <property type="entry name" value="hutG"/>
    <property type="match status" value="1"/>
</dbReference>
<comment type="similarity">
    <text evidence="5 7">Belongs to the arginase family.</text>
</comment>
<reference evidence="8 9" key="2">
    <citation type="journal article" date="2021" name="Int. J. Syst. Evol. Microbiol.">
        <title>Isolation and Polyphasic Characterization of Desulfuromonas versatilis sp. Nov., an Electrogenic Bacteria Capable of Versatile Metabolism Isolated from a Graphene Oxide-Reducing Enrichment Culture.</title>
        <authorList>
            <person name="Xie L."/>
            <person name="Yoshida N."/>
            <person name="Ishii S."/>
            <person name="Meng L."/>
        </authorList>
    </citation>
    <scope>NUCLEOTIDE SEQUENCE [LARGE SCALE GENOMIC DNA]</scope>
    <source>
        <strain evidence="8 9">NIT-T3</strain>
    </source>
</reference>
<reference evidence="8 9" key="1">
    <citation type="journal article" date="2016" name="C (Basel)">
        <title>Selective Growth of and Electricity Production by Marine Exoelectrogenic Bacteria in Self-Aggregated Hydrogel of Microbially Reduced Graphene Oxide.</title>
        <authorList>
            <person name="Yoshida N."/>
            <person name="Goto Y."/>
            <person name="Miyata Y."/>
        </authorList>
    </citation>
    <scope>NUCLEOTIDE SEQUENCE [LARGE SCALE GENOMIC DNA]</scope>
    <source>
        <strain evidence="8 9">NIT-T3</strain>
    </source>
</reference>
<keyword evidence="1 5" id="KW-0479">Metal-binding</keyword>
<keyword evidence="2 5" id="KW-0378">Hydrolase</keyword>
<dbReference type="Proteomes" id="UP001319827">
    <property type="component" value="Chromosome"/>
</dbReference>
<dbReference type="PRINTS" id="PR00116">
    <property type="entry name" value="ARGINASE"/>
</dbReference>
<feature type="binding site" evidence="5">
    <location>
        <position position="154"/>
    </location>
    <ligand>
        <name>Mn(2+)</name>
        <dbReference type="ChEBI" id="CHEBI:29035"/>
        <label>2</label>
    </ligand>
</feature>
<name>A0ABM8HVB7_9BACT</name>
<keyword evidence="9" id="KW-1185">Reference proteome</keyword>
<feature type="binding site" evidence="5">
    <location>
        <position position="245"/>
    </location>
    <ligand>
        <name>Mn(2+)</name>
        <dbReference type="ChEBI" id="CHEBI:29035"/>
        <label>2</label>
    </ligand>
</feature>
<dbReference type="PANTHER" id="PTHR11358">
    <property type="entry name" value="ARGINASE/AGMATINASE"/>
    <property type="match status" value="1"/>
</dbReference>
<feature type="binding site" evidence="5">
    <location>
        <position position="152"/>
    </location>
    <ligand>
        <name>Mn(2+)</name>
        <dbReference type="ChEBI" id="CHEBI:29035"/>
        <label>1</label>
    </ligand>
</feature>
<dbReference type="InterPro" id="IPR005923">
    <property type="entry name" value="HutG"/>
</dbReference>
<dbReference type="HAMAP" id="MF_00737">
    <property type="entry name" value="Formimidoylglutam"/>
    <property type="match status" value="1"/>
</dbReference>
<dbReference type="PIRSF" id="PIRSF036979">
    <property type="entry name" value="Arginase"/>
    <property type="match status" value="1"/>
</dbReference>
<keyword evidence="4 5" id="KW-0464">Manganese</keyword>
<feature type="binding site" evidence="5">
    <location>
        <position position="152"/>
    </location>
    <ligand>
        <name>Mn(2+)</name>
        <dbReference type="ChEBI" id="CHEBI:29035"/>
        <label>2</label>
    </ligand>
</feature>
<feature type="binding site" evidence="5">
    <location>
        <position position="243"/>
    </location>
    <ligand>
        <name>Mn(2+)</name>
        <dbReference type="ChEBI" id="CHEBI:29035"/>
        <label>1</label>
    </ligand>
</feature>
<comment type="catalytic activity">
    <reaction evidence="5">
        <text>N-formimidoyl-L-glutamate + H2O = formamide + L-glutamate</text>
        <dbReference type="Rhea" id="RHEA:22492"/>
        <dbReference type="ChEBI" id="CHEBI:15377"/>
        <dbReference type="ChEBI" id="CHEBI:16397"/>
        <dbReference type="ChEBI" id="CHEBI:29985"/>
        <dbReference type="ChEBI" id="CHEBI:58928"/>
        <dbReference type="EC" id="3.5.3.8"/>
    </reaction>
</comment>
<accession>A0ABM8HVB7</accession>
<feature type="binding site" evidence="5">
    <location>
        <position position="156"/>
    </location>
    <ligand>
        <name>Mn(2+)</name>
        <dbReference type="ChEBI" id="CHEBI:29035"/>
        <label>1</label>
    </ligand>
</feature>
<dbReference type="CDD" id="cd09988">
    <property type="entry name" value="Formimidoylglutamase"/>
    <property type="match status" value="1"/>
</dbReference>
<evidence type="ECO:0000256" key="3">
    <source>
        <dbReference type="ARBA" id="ARBA00022808"/>
    </source>
</evidence>
<dbReference type="Pfam" id="PF00491">
    <property type="entry name" value="Arginase"/>
    <property type="match status" value="1"/>
</dbReference>
<evidence type="ECO:0000256" key="5">
    <source>
        <dbReference type="HAMAP-Rule" id="MF_00737"/>
    </source>
</evidence>
<dbReference type="PROSITE" id="PS51409">
    <property type="entry name" value="ARGINASE_2"/>
    <property type="match status" value="1"/>
</dbReference>
<comment type="pathway">
    <text evidence="5">Amino-acid degradation; L-histidine degradation into L-glutamate; L-glutamate from N-formimidoyl-L-glutamate (hydrolase route): step 1/1.</text>
</comment>
<protein>
    <recommendedName>
        <fullName evidence="5 6">Formimidoylglutamase</fullName>
        <ecNumber evidence="5 6">3.5.3.8</ecNumber>
    </recommendedName>
    <alternativeName>
        <fullName evidence="5">Formiminoglutamase</fullName>
    </alternativeName>
    <alternativeName>
        <fullName evidence="5">Formiminoglutamate hydrolase</fullName>
    </alternativeName>
</protein>
<dbReference type="Gene3D" id="3.40.800.10">
    <property type="entry name" value="Ureohydrolase domain"/>
    <property type="match status" value="1"/>
</dbReference>
<dbReference type="SUPFAM" id="SSF52768">
    <property type="entry name" value="Arginase/deacetylase"/>
    <property type="match status" value="1"/>
</dbReference>
<evidence type="ECO:0000256" key="4">
    <source>
        <dbReference type="ARBA" id="ARBA00023211"/>
    </source>
</evidence>
<comment type="function">
    <text evidence="5">Catalyzes the conversion of N-formimidoyl-L-glutamate to L-glutamate and formamide.</text>
</comment>
<dbReference type="RefSeq" id="WP_221252080.1">
    <property type="nucleotide sequence ID" value="NZ_AP024355.1"/>
</dbReference>